<sequence>MGLINGQPVAHVAFSPRPGLVEARACRLVVLPEWQGAGVGTRFLNGCAEMWLRGENRYRRPLRTLINTSHPGLAAALRRNPQWTQVSAALYGADKLRCRDSLRRSALKHGKDTGKARSATGYGGHFRAVQGFRYLGNGQEE</sequence>
<dbReference type="SUPFAM" id="SSF55729">
    <property type="entry name" value="Acyl-CoA N-acyltransferases (Nat)"/>
    <property type="match status" value="1"/>
</dbReference>
<proteinExistence type="predicted"/>
<accession>A0A8B4GCS3</accession>
<evidence type="ECO:0000313" key="3">
    <source>
        <dbReference type="Proteomes" id="UP000215465"/>
    </source>
</evidence>
<dbReference type="Proteomes" id="UP000215465">
    <property type="component" value="Chromosome 1"/>
</dbReference>
<dbReference type="KEGG" id="ecor:SAMEA4412678_1107"/>
<reference evidence="2 3" key="1">
    <citation type="submission" date="2017-06" db="EMBL/GenBank/DDBJ databases">
        <authorList>
            <consortium name="Pathogen Informatics"/>
        </authorList>
    </citation>
    <scope>NUCLEOTIDE SEQUENCE [LARGE SCALE GENOMIC DNA]</scope>
    <source>
        <strain evidence="2 3">NCTC10596</strain>
    </source>
</reference>
<feature type="domain" description="N-acetyltransferase" evidence="1">
    <location>
        <begin position="4"/>
        <end position="52"/>
    </location>
</feature>
<dbReference type="GO" id="GO:0016747">
    <property type="term" value="F:acyltransferase activity, transferring groups other than amino-acyl groups"/>
    <property type="evidence" value="ECO:0007669"/>
    <property type="project" value="InterPro"/>
</dbReference>
<name>A0A8B4GCS3_EIKCO</name>
<evidence type="ECO:0000313" key="2">
    <source>
        <dbReference type="EMBL" id="SNW08585.1"/>
    </source>
</evidence>
<dbReference type="CDD" id="cd04301">
    <property type="entry name" value="NAT_SF"/>
    <property type="match status" value="1"/>
</dbReference>
<protein>
    <recommendedName>
        <fullName evidence="1">N-acetyltransferase domain-containing protein</fullName>
    </recommendedName>
</protein>
<dbReference type="RefSeq" id="WP_003824660.1">
    <property type="nucleotide sequence ID" value="NZ_CP082861.1"/>
</dbReference>
<dbReference type="AlphaFoldDB" id="A0A8B4GCS3"/>
<dbReference type="GeneID" id="60769996"/>
<dbReference type="Gene3D" id="3.40.630.30">
    <property type="match status" value="1"/>
</dbReference>
<dbReference type="Pfam" id="PF00583">
    <property type="entry name" value="Acetyltransf_1"/>
    <property type="match status" value="1"/>
</dbReference>
<organism evidence="2 3">
    <name type="scientific">Eikenella corrodens</name>
    <dbReference type="NCBI Taxonomy" id="539"/>
    <lineage>
        <taxon>Bacteria</taxon>
        <taxon>Pseudomonadati</taxon>
        <taxon>Pseudomonadota</taxon>
        <taxon>Betaproteobacteria</taxon>
        <taxon>Neisseriales</taxon>
        <taxon>Neisseriaceae</taxon>
        <taxon>Eikenella</taxon>
    </lineage>
</organism>
<evidence type="ECO:0000259" key="1">
    <source>
        <dbReference type="Pfam" id="PF00583"/>
    </source>
</evidence>
<dbReference type="InterPro" id="IPR000182">
    <property type="entry name" value="GNAT_dom"/>
</dbReference>
<dbReference type="InterPro" id="IPR016181">
    <property type="entry name" value="Acyl_CoA_acyltransferase"/>
</dbReference>
<dbReference type="EMBL" id="LT906482">
    <property type="protein sequence ID" value="SNW08585.1"/>
    <property type="molecule type" value="Genomic_DNA"/>
</dbReference>
<gene>
    <name evidence="2" type="ORF">SAMEA4412678_01107</name>
</gene>